<dbReference type="RefSeq" id="WP_084017595.1">
    <property type="nucleotide sequence ID" value="NZ_FWXS01000006.1"/>
</dbReference>
<keyword evidence="1 4" id="KW-0238">DNA-binding</keyword>
<dbReference type="InterPro" id="IPR010982">
    <property type="entry name" value="Lambda_DNA-bd_dom_sf"/>
</dbReference>
<dbReference type="GO" id="GO:0003677">
    <property type="term" value="F:DNA binding"/>
    <property type="evidence" value="ECO:0007669"/>
    <property type="project" value="UniProtKB-KW"/>
</dbReference>
<keyword evidence="5" id="KW-1185">Reference proteome</keyword>
<accession>A0A1W2BDX6</accession>
<dbReference type="SMART" id="SM00530">
    <property type="entry name" value="HTH_XRE"/>
    <property type="match status" value="1"/>
</dbReference>
<dbReference type="PANTHER" id="PTHR46558:SF11">
    <property type="entry name" value="HTH-TYPE TRANSCRIPTIONAL REGULATOR XRE"/>
    <property type="match status" value="1"/>
</dbReference>
<dbReference type="EMBL" id="FWXS01000006">
    <property type="protein sequence ID" value="SMC71233.1"/>
    <property type="molecule type" value="Genomic_DNA"/>
</dbReference>
<dbReference type="AlphaFoldDB" id="A0A1W2BDX6"/>
<dbReference type="Gene3D" id="1.10.260.40">
    <property type="entry name" value="lambda repressor-like DNA-binding domains"/>
    <property type="match status" value="1"/>
</dbReference>
<dbReference type="PROSITE" id="PS50943">
    <property type="entry name" value="HTH_CROC1"/>
    <property type="match status" value="1"/>
</dbReference>
<evidence type="ECO:0000313" key="5">
    <source>
        <dbReference type="Proteomes" id="UP000192393"/>
    </source>
</evidence>
<protein>
    <submittedName>
        <fullName evidence="4">DNA-binding transcriptional regulator, XRE-family HTH domain</fullName>
    </submittedName>
</protein>
<dbReference type="CDD" id="cd00093">
    <property type="entry name" value="HTH_XRE"/>
    <property type="match status" value="1"/>
</dbReference>
<dbReference type="OrthoDB" id="7859381at2"/>
<keyword evidence="2" id="KW-0175">Coiled coil</keyword>
<dbReference type="InterPro" id="IPR001387">
    <property type="entry name" value="Cro/C1-type_HTH"/>
</dbReference>
<dbReference type="PANTHER" id="PTHR46558">
    <property type="entry name" value="TRACRIPTIONAL REGULATORY PROTEIN-RELATED-RELATED"/>
    <property type="match status" value="1"/>
</dbReference>
<proteinExistence type="predicted"/>
<evidence type="ECO:0000259" key="3">
    <source>
        <dbReference type="PROSITE" id="PS50943"/>
    </source>
</evidence>
<evidence type="ECO:0000256" key="1">
    <source>
        <dbReference type="ARBA" id="ARBA00023125"/>
    </source>
</evidence>
<dbReference type="Pfam" id="PF01381">
    <property type="entry name" value="HTH_3"/>
    <property type="match status" value="1"/>
</dbReference>
<dbReference type="SUPFAM" id="SSF47413">
    <property type="entry name" value="lambda repressor-like DNA-binding domains"/>
    <property type="match status" value="1"/>
</dbReference>
<dbReference type="Proteomes" id="UP000192393">
    <property type="component" value="Unassembled WGS sequence"/>
</dbReference>
<gene>
    <name evidence="4" type="ORF">SAMN06296427_106109</name>
</gene>
<name>A0A1W2BDX6_9FLAO</name>
<evidence type="ECO:0000256" key="2">
    <source>
        <dbReference type="SAM" id="Coils"/>
    </source>
</evidence>
<evidence type="ECO:0000313" key="4">
    <source>
        <dbReference type="EMBL" id="SMC71233.1"/>
    </source>
</evidence>
<feature type="coiled-coil region" evidence="2">
    <location>
        <begin position="85"/>
        <end position="112"/>
    </location>
</feature>
<feature type="domain" description="HTH cro/C1-type" evidence="3">
    <location>
        <begin position="7"/>
        <end position="61"/>
    </location>
</feature>
<reference evidence="4 5" key="1">
    <citation type="submission" date="2017-04" db="EMBL/GenBank/DDBJ databases">
        <authorList>
            <person name="Afonso C.L."/>
            <person name="Miller P.J."/>
            <person name="Scott M.A."/>
            <person name="Spackman E."/>
            <person name="Goraichik I."/>
            <person name="Dimitrov K.M."/>
            <person name="Suarez D.L."/>
            <person name="Swayne D.E."/>
        </authorList>
    </citation>
    <scope>NUCLEOTIDE SEQUENCE [LARGE SCALE GENOMIC DNA]</scope>
    <source>
        <strain evidence="4 5">CGMCC 1.12708</strain>
    </source>
</reference>
<organism evidence="4 5">
    <name type="scientific">Moheibacter sediminis</name>
    <dbReference type="NCBI Taxonomy" id="1434700"/>
    <lineage>
        <taxon>Bacteria</taxon>
        <taxon>Pseudomonadati</taxon>
        <taxon>Bacteroidota</taxon>
        <taxon>Flavobacteriia</taxon>
        <taxon>Flavobacteriales</taxon>
        <taxon>Weeksellaceae</taxon>
        <taxon>Moheibacter</taxon>
    </lineage>
</organism>
<sequence>MEIGYKIRQLREERKISQEELAHLLGVTQATISNIESGKSKPDIYLMDTIAKNFDKDIYDFLTEDRVIINHADNQSIAYNEGVVNMISEKLIEQYEKRIEELTRRISELESKK</sequence>